<dbReference type="PROSITE" id="PS50017">
    <property type="entry name" value="DEATH_DOMAIN"/>
    <property type="match status" value="1"/>
</dbReference>
<dbReference type="PROSITE" id="PS50168">
    <property type="entry name" value="DED"/>
    <property type="match status" value="1"/>
</dbReference>
<dbReference type="SMART" id="SM00031">
    <property type="entry name" value="DED"/>
    <property type="match status" value="1"/>
</dbReference>
<dbReference type="EMBL" id="KJ639817">
    <property type="protein sequence ID" value="AJG36592.1"/>
    <property type="molecule type" value="mRNA"/>
</dbReference>
<protein>
    <submittedName>
        <fullName evidence="3">FAS associated death domain protein</fullName>
    </submittedName>
</protein>
<evidence type="ECO:0000259" key="2">
    <source>
        <dbReference type="PROSITE" id="PS50168"/>
    </source>
</evidence>
<proteinExistence type="evidence at transcript level"/>
<dbReference type="PANTHER" id="PTHR15077:SF12">
    <property type="entry name" value="DEATH DOMAIN-CONTAINING PROTEIN"/>
    <property type="match status" value="1"/>
</dbReference>
<dbReference type="PANTHER" id="PTHR15077">
    <property type="entry name" value="FAS-ASSOCIATING DEATH DOMAIN-CONTAINING PROTEIN FADD"/>
    <property type="match status" value="1"/>
</dbReference>
<dbReference type="SUPFAM" id="SSF47986">
    <property type="entry name" value="DEATH domain"/>
    <property type="match status" value="2"/>
</dbReference>
<dbReference type="InterPro" id="IPR011029">
    <property type="entry name" value="DEATH-like_dom_sf"/>
</dbReference>
<organism evidence="3">
    <name type="scientific">Acropora millepora</name>
    <name type="common">Staghorn coral</name>
    <name type="synonym">Heteropora millepora</name>
    <dbReference type="NCBI Taxonomy" id="45264"/>
    <lineage>
        <taxon>Eukaryota</taxon>
        <taxon>Metazoa</taxon>
        <taxon>Cnidaria</taxon>
        <taxon>Anthozoa</taxon>
        <taxon>Hexacorallia</taxon>
        <taxon>Scleractinia</taxon>
        <taxon>Astrocoeniina</taxon>
        <taxon>Acroporidae</taxon>
        <taxon>Acropora</taxon>
    </lineage>
</organism>
<dbReference type="InterPro" id="IPR001875">
    <property type="entry name" value="DED_dom"/>
</dbReference>
<dbReference type="CDD" id="cd00045">
    <property type="entry name" value="DED"/>
    <property type="match status" value="1"/>
</dbReference>
<accession>A0A0B5KML6</accession>
<dbReference type="InterPro" id="IPR016729">
    <property type="entry name" value="FADD"/>
</dbReference>
<dbReference type="GO" id="GO:0007165">
    <property type="term" value="P:signal transduction"/>
    <property type="evidence" value="ECO:0007669"/>
    <property type="project" value="InterPro"/>
</dbReference>
<dbReference type="InterPro" id="IPR000488">
    <property type="entry name" value="Death_dom"/>
</dbReference>
<reference evidence="3" key="1">
    <citation type="journal article" date="2014" name="Mol. Biol. Evol.">
        <title>The apoptotic initiator caspase-8: its functional ubiquity and genetic diversity during animal evolution.</title>
        <authorList>
            <person name="Sakamaki K."/>
            <person name="Shimizu K."/>
            <person name="Iwata H."/>
            <person name="Imai K."/>
            <person name="Satou Y."/>
            <person name="Funayama N."/>
            <person name="Nozaki M."/>
            <person name="Yajima M."/>
            <person name="Nishimura O."/>
            <person name="Higuchi M."/>
            <person name="Chiba K."/>
            <person name="Yoshimoto M."/>
            <person name="Kimura H."/>
            <person name="Gracey A.Y."/>
            <person name="Shimizu T."/>
            <person name="Tomii K."/>
            <person name="Gotoh O."/>
            <person name="Akasaka K."/>
            <person name="Sawasaki T."/>
            <person name="Miller D.J."/>
        </authorList>
    </citation>
    <scope>NUCLEOTIDE SEQUENCE</scope>
</reference>
<dbReference type="GO" id="GO:0042981">
    <property type="term" value="P:regulation of apoptotic process"/>
    <property type="evidence" value="ECO:0007669"/>
    <property type="project" value="InterPro"/>
</dbReference>
<dbReference type="Pfam" id="PF01335">
    <property type="entry name" value="DED"/>
    <property type="match status" value="1"/>
</dbReference>
<dbReference type="Gene3D" id="1.10.533.10">
    <property type="entry name" value="Death Domain, Fas"/>
    <property type="match status" value="2"/>
</dbReference>
<dbReference type="CDD" id="cd01670">
    <property type="entry name" value="Death"/>
    <property type="match status" value="1"/>
</dbReference>
<evidence type="ECO:0000259" key="1">
    <source>
        <dbReference type="PROSITE" id="PS50017"/>
    </source>
</evidence>
<dbReference type="OrthoDB" id="266718at2759"/>
<evidence type="ECO:0000313" key="3">
    <source>
        <dbReference type="EMBL" id="AJG36592.1"/>
    </source>
</evidence>
<sequence>MSDFRLLLLEISNEITNADLAKLKFLCEDVIPSRTSEGISQPFELFRALEQRNLLSEQNREFLASKLSDVNRIALRNKLLGIQDDTPVNAMLGQEQIQPVRQVIPRNFQNTPVPPALCHDLAEDVSTSWKMLSRRLFIPEGVIKNIDSENHRVVDKCTVMFNEWKSRQCDNATVRVLREALEKIGRRDLSEKVRDEMEALRQRNLQLAERELAPGNNDRGLC</sequence>
<name>A0A0B5KML6_ACRMI</name>
<feature type="domain" description="DED" evidence="2">
    <location>
        <begin position="3"/>
        <end position="81"/>
    </location>
</feature>
<feature type="domain" description="Death" evidence="1">
    <location>
        <begin position="121"/>
        <end position="197"/>
    </location>
</feature>
<dbReference type="SMART" id="SM00005">
    <property type="entry name" value="DEATH"/>
    <property type="match status" value="1"/>
</dbReference>
<dbReference type="Pfam" id="PF00531">
    <property type="entry name" value="Death"/>
    <property type="match status" value="1"/>
</dbReference>
<gene>
    <name evidence="3" type="primary">FADD</name>
</gene>
<dbReference type="AlphaFoldDB" id="A0A0B5KML6"/>